<reference evidence="8" key="1">
    <citation type="journal article" date="2020" name="Nat. Commun.">
        <title>Genome sequence of the cluster root forming white lupin.</title>
        <authorList>
            <person name="Hufnagel B."/>
            <person name="Marques A."/>
            <person name="Soriano A."/>
            <person name="Marques L."/>
            <person name="Divol F."/>
            <person name="Doumas P."/>
            <person name="Sallet E."/>
            <person name="Mancinotti D."/>
            <person name="Carrere S."/>
            <person name="Marande W."/>
            <person name="Arribat S."/>
            <person name="Keller J."/>
            <person name="Huneau C."/>
            <person name="Blein T."/>
            <person name="Aime D."/>
            <person name="Laguerre M."/>
            <person name="Taylor J."/>
            <person name="Schubert V."/>
            <person name="Nelson M."/>
            <person name="Geu-Flores F."/>
            <person name="Crespi M."/>
            <person name="Gallardo-Guerrero K."/>
            <person name="Delaux P.-M."/>
            <person name="Salse J."/>
            <person name="Berges H."/>
            <person name="Guyot R."/>
            <person name="Gouzy J."/>
            <person name="Peret B."/>
        </authorList>
    </citation>
    <scope>NUCLEOTIDE SEQUENCE [LARGE SCALE GENOMIC DNA]</scope>
    <source>
        <strain evidence="8">cv. Amiga</strain>
    </source>
</reference>
<evidence type="ECO:0000313" key="8">
    <source>
        <dbReference type="Proteomes" id="UP000447434"/>
    </source>
</evidence>
<evidence type="ECO:0000256" key="3">
    <source>
        <dbReference type="ARBA" id="ARBA00022471"/>
    </source>
</evidence>
<comment type="similarity">
    <text evidence="2 6">Belongs to the plant self-incompatibility (S1) protein family.</text>
</comment>
<evidence type="ECO:0000256" key="2">
    <source>
        <dbReference type="ARBA" id="ARBA00005581"/>
    </source>
</evidence>
<feature type="chain" id="PRO_5025714120" description="S-protein homolog" evidence="6">
    <location>
        <begin position="26"/>
        <end position="137"/>
    </location>
</feature>
<dbReference type="GO" id="GO:0060320">
    <property type="term" value="P:rejection of self pollen"/>
    <property type="evidence" value="ECO:0007669"/>
    <property type="project" value="UniProtKB-KW"/>
</dbReference>
<evidence type="ECO:0000256" key="1">
    <source>
        <dbReference type="ARBA" id="ARBA00004613"/>
    </source>
</evidence>
<gene>
    <name evidence="7" type="ORF">Lalb_Chr17g0336911</name>
</gene>
<keyword evidence="4 6" id="KW-0964">Secreted</keyword>
<sequence length="137" mass="16402">MARLSTCIFLFSLIIIASLVGGSEGWLDRYRHIYIKNGLGEGTPLTIHCKSRDDDLGVQVLKYNEEFKFQFQINFHQSTLFFCGFTWEEKLHWFDIYDWSRDKDVCSPDCKWSITRENPCLYDYDTQKYELCYFSYH</sequence>
<comment type="subcellular location">
    <subcellularLocation>
        <location evidence="1 6">Secreted</location>
    </subcellularLocation>
</comment>
<evidence type="ECO:0000256" key="4">
    <source>
        <dbReference type="ARBA" id="ARBA00022525"/>
    </source>
</evidence>
<evidence type="ECO:0000256" key="5">
    <source>
        <dbReference type="ARBA" id="ARBA00022729"/>
    </source>
</evidence>
<dbReference type="Proteomes" id="UP000447434">
    <property type="component" value="Chromosome 17"/>
</dbReference>
<comment type="caution">
    <text evidence="7">The sequence shown here is derived from an EMBL/GenBank/DDBJ whole genome shotgun (WGS) entry which is preliminary data.</text>
</comment>
<accession>A0A6A4P1H8</accession>
<dbReference type="AlphaFoldDB" id="A0A6A4P1H8"/>
<dbReference type="GO" id="GO:0005576">
    <property type="term" value="C:extracellular region"/>
    <property type="evidence" value="ECO:0007669"/>
    <property type="project" value="UniProtKB-SubCell"/>
</dbReference>
<dbReference type="InterPro" id="IPR010264">
    <property type="entry name" value="Self-incomp_S1"/>
</dbReference>
<dbReference type="PANTHER" id="PTHR31232:SF43">
    <property type="entry name" value="S-PROTEIN HOMOLOG 29-RELATED"/>
    <property type="match status" value="1"/>
</dbReference>
<dbReference type="Pfam" id="PF05938">
    <property type="entry name" value="Self-incomp_S1"/>
    <property type="match status" value="1"/>
</dbReference>
<dbReference type="OrthoDB" id="1904574at2759"/>
<dbReference type="PANTHER" id="PTHR31232">
    <property type="match status" value="1"/>
</dbReference>
<name>A0A6A4P1H8_LUPAL</name>
<evidence type="ECO:0000313" key="7">
    <source>
        <dbReference type="EMBL" id="KAE9595271.1"/>
    </source>
</evidence>
<keyword evidence="8" id="KW-1185">Reference proteome</keyword>
<dbReference type="EMBL" id="WOCE01000017">
    <property type="protein sequence ID" value="KAE9595271.1"/>
    <property type="molecule type" value="Genomic_DNA"/>
</dbReference>
<evidence type="ECO:0000256" key="6">
    <source>
        <dbReference type="RuleBase" id="RU367044"/>
    </source>
</evidence>
<keyword evidence="3 6" id="KW-0713">Self-incompatibility</keyword>
<proteinExistence type="inferred from homology"/>
<feature type="signal peptide" evidence="6">
    <location>
        <begin position="1"/>
        <end position="25"/>
    </location>
</feature>
<organism evidence="7 8">
    <name type="scientific">Lupinus albus</name>
    <name type="common">White lupine</name>
    <name type="synonym">Lupinus termis</name>
    <dbReference type="NCBI Taxonomy" id="3870"/>
    <lineage>
        <taxon>Eukaryota</taxon>
        <taxon>Viridiplantae</taxon>
        <taxon>Streptophyta</taxon>
        <taxon>Embryophyta</taxon>
        <taxon>Tracheophyta</taxon>
        <taxon>Spermatophyta</taxon>
        <taxon>Magnoliopsida</taxon>
        <taxon>eudicotyledons</taxon>
        <taxon>Gunneridae</taxon>
        <taxon>Pentapetalae</taxon>
        <taxon>rosids</taxon>
        <taxon>fabids</taxon>
        <taxon>Fabales</taxon>
        <taxon>Fabaceae</taxon>
        <taxon>Papilionoideae</taxon>
        <taxon>50 kb inversion clade</taxon>
        <taxon>genistoids sensu lato</taxon>
        <taxon>core genistoids</taxon>
        <taxon>Genisteae</taxon>
        <taxon>Lupinus</taxon>
    </lineage>
</organism>
<protein>
    <recommendedName>
        <fullName evidence="6">S-protein homolog</fullName>
    </recommendedName>
</protein>
<keyword evidence="5 6" id="KW-0732">Signal</keyword>